<sequence length="923" mass="106542">MTNNSFLDKLADHLLDNYAQSLSDIIVVLPNKRARVFLLEVLRNKVDNPFFAPSIISIEEFIQDLSGIRAIDSIELLFEFYEVYVSISEEKEVQSFEKFANWAKILLQDFNEIDRYLLDPNYVFSYLKDIEVLKRWELNPEHKTELIDKQLEFWSKLPIYYEALYQQLLQKKCGYQGLIYREAVNKLESLSSNLQTGKLIFAGFNALNQAEEKIIQYLLANNKAEVLWDIDKVFLNDYLHDTGLFVRRFKEKWSYYKSHPFEWIVDEFSKEKNIEIIGTSKSIGQAKIASSIIKDRIDAHADVKLDNVALVLGDENLLIPILHSLPENVGSLNITMGYSSKNNPVQVLIAKLFKMHHNALKRNGQSYVLYYKDVLDVLTNPIVEPYVNALDLITIIKKNNYTFIPLQKLLSLYNDTNPLFDLLFAKWDKKPVEVLETISQLLLSIKEQLAVNVEEDTSLVKTFLYSIYKVINKLISYCSKNDFVSSIEMLHTIYKQVIDLAEVSFEGEPLSGLQIMGVLESRVLDFDTVIITSMNEGKFPAGKSVNSFIPYDVKKEIELPTYKEKDAIYTYHFYHLLLRAKNIYLLYNTESEGLDGGEKSRFITQLEVERQPNHHLSHKIIQPHVPNVAREILSIPKSDSIKERLKVIASGKGFSPSALTTYVRNPIQFYSQRVLSIQEADEVEESIALNTLGTIIHQTLEELYKPYLNKFLSVADVDTMLKVADEEVFRQFKEVYKEGEVKKGRNLLAFEVAKRNVFNFLKDEKRLIEDGDAVKIIDLEKKLSRELVDDRLPYPVIISGNVDRVEIRNNKLRIVDYKTGKVETGNLLVSTWDGLTLDIKNEKIIQLLCYAFMYEPFLDNREMEAGIISFKNMRAGFMSFGFKEGKQVSTSITSEILSEFIGELVRLISEILDTSIPFEEKRN</sequence>
<dbReference type="Gene3D" id="3.90.320.10">
    <property type="match status" value="1"/>
</dbReference>
<reference evidence="2 3" key="1">
    <citation type="submission" date="2022-05" db="EMBL/GenBank/DDBJ databases">
        <title>Flavobacterium sp., isolated from activated sludge.</title>
        <authorList>
            <person name="Ran Q."/>
        </authorList>
    </citation>
    <scope>NUCLEOTIDE SEQUENCE [LARGE SCALE GENOMIC DNA]</scope>
    <source>
        <strain evidence="2 3">HXWNR70</strain>
    </source>
</reference>
<evidence type="ECO:0000313" key="2">
    <source>
        <dbReference type="EMBL" id="MCL9808223.1"/>
    </source>
</evidence>
<evidence type="ECO:0000313" key="3">
    <source>
        <dbReference type="Proteomes" id="UP001317191"/>
    </source>
</evidence>
<dbReference type="RefSeq" id="WP_250591153.1">
    <property type="nucleotide sequence ID" value="NZ_JAMLJM010000001.1"/>
</dbReference>
<accession>A0ABT0TL53</accession>
<dbReference type="InterPro" id="IPR011604">
    <property type="entry name" value="PDDEXK-like_dom_sf"/>
</dbReference>
<dbReference type="SUPFAM" id="SSF52540">
    <property type="entry name" value="P-loop containing nucleoside triphosphate hydrolases"/>
    <property type="match status" value="1"/>
</dbReference>
<feature type="domain" description="PD-(D/E)XK endonuclease-like" evidence="1">
    <location>
        <begin position="654"/>
        <end position="922"/>
    </location>
</feature>
<dbReference type="Pfam" id="PF12705">
    <property type="entry name" value="PDDEXK_1"/>
    <property type="match status" value="1"/>
</dbReference>
<comment type="caution">
    <text evidence="2">The sequence shown here is derived from an EMBL/GenBank/DDBJ whole genome shotgun (WGS) entry which is preliminary data.</text>
</comment>
<name>A0ABT0TL53_9FLAO</name>
<dbReference type="InterPro" id="IPR027417">
    <property type="entry name" value="P-loop_NTPase"/>
</dbReference>
<organism evidence="2 3">
    <name type="scientific">Flavobacterium luminosum</name>
    <dbReference type="NCBI Taxonomy" id="2949086"/>
    <lineage>
        <taxon>Bacteria</taxon>
        <taxon>Pseudomonadati</taxon>
        <taxon>Bacteroidota</taxon>
        <taxon>Flavobacteriia</taxon>
        <taxon>Flavobacteriales</taxon>
        <taxon>Flavobacteriaceae</taxon>
        <taxon>Flavobacterium</taxon>
    </lineage>
</organism>
<evidence type="ECO:0000259" key="1">
    <source>
        <dbReference type="Pfam" id="PF12705"/>
    </source>
</evidence>
<protein>
    <submittedName>
        <fullName evidence="2">PD-(D/E)XK nuclease family protein</fullName>
    </submittedName>
</protein>
<proteinExistence type="predicted"/>
<dbReference type="EMBL" id="JAMLJM010000001">
    <property type="protein sequence ID" value="MCL9808223.1"/>
    <property type="molecule type" value="Genomic_DNA"/>
</dbReference>
<dbReference type="Proteomes" id="UP001317191">
    <property type="component" value="Unassembled WGS sequence"/>
</dbReference>
<keyword evidence="3" id="KW-1185">Reference proteome</keyword>
<gene>
    <name evidence="2" type="ORF">NAT50_02525</name>
</gene>
<dbReference type="InterPro" id="IPR038726">
    <property type="entry name" value="PDDEXK_AddAB-type"/>
</dbReference>